<name>A0A1L3NG74_CLOSG</name>
<dbReference type="AlphaFoldDB" id="A0A1L3NG74"/>
<dbReference type="Proteomes" id="UP000182204">
    <property type="component" value="Chromosome"/>
</dbReference>
<dbReference type="EMBL" id="CP013243">
    <property type="protein sequence ID" value="APH15124.1"/>
    <property type="molecule type" value="Genomic_DNA"/>
</dbReference>
<protein>
    <submittedName>
        <fullName evidence="1">Putative pyridoxal-dependent decarboxylase</fullName>
    </submittedName>
</protein>
<evidence type="ECO:0000313" key="1">
    <source>
        <dbReference type="EMBL" id="APH15124.1"/>
    </source>
</evidence>
<organism evidence="1 2">
    <name type="scientific">Clostridium sporogenes</name>
    <dbReference type="NCBI Taxonomy" id="1509"/>
    <lineage>
        <taxon>Bacteria</taxon>
        <taxon>Bacillati</taxon>
        <taxon>Bacillota</taxon>
        <taxon>Clostridia</taxon>
        <taxon>Eubacteriales</taxon>
        <taxon>Clostridiaceae</taxon>
        <taxon>Clostridium</taxon>
    </lineage>
</organism>
<evidence type="ECO:0000313" key="2">
    <source>
        <dbReference type="Proteomes" id="UP000182204"/>
    </source>
</evidence>
<gene>
    <name evidence="1" type="ORF">NPD5_1874</name>
</gene>
<sequence length="40" mass="4599">MDINLKNDLENIDMLLEKVTISAFDFLKDINEIATFPNSI</sequence>
<dbReference type="STRING" id="413999.CBO0241"/>
<reference evidence="1 2" key="1">
    <citation type="submission" date="2015-11" db="EMBL/GenBank/DDBJ databases">
        <authorList>
            <person name="Hill K.K."/>
            <person name="Shirey T.B."/>
            <person name="Raphael B."/>
            <person name="Daligault H.E."/>
            <person name="Davenport K.W."/>
            <person name="Bruce D.C."/>
            <person name="Foley B.T."/>
            <person name="Johnson S.L."/>
        </authorList>
    </citation>
    <scope>NUCLEOTIDE SEQUENCE [LARGE SCALE GENOMIC DNA]</scope>
    <source>
        <strain evidence="1 2">CDC_1632</strain>
    </source>
</reference>
<accession>A0A1L3NG74</accession>
<proteinExistence type="predicted"/>